<dbReference type="InterPro" id="IPR023795">
    <property type="entry name" value="Serpin_CS"/>
</dbReference>
<dbReference type="InterPro" id="IPR000215">
    <property type="entry name" value="Serpin_fam"/>
</dbReference>
<dbReference type="Pfam" id="PF00079">
    <property type="entry name" value="Serpin"/>
    <property type="match status" value="1"/>
</dbReference>
<dbReference type="CDD" id="cd00172">
    <property type="entry name" value="serpin"/>
    <property type="match status" value="1"/>
</dbReference>
<dbReference type="InterPro" id="IPR023796">
    <property type="entry name" value="Serpin_dom"/>
</dbReference>
<dbReference type="SUPFAM" id="SSF56574">
    <property type="entry name" value="Serpins"/>
    <property type="match status" value="1"/>
</dbReference>
<accession>A0A914QN08</accession>
<dbReference type="GO" id="GO:0004867">
    <property type="term" value="F:serine-type endopeptidase inhibitor activity"/>
    <property type="evidence" value="ECO:0007669"/>
    <property type="project" value="InterPro"/>
</dbReference>
<dbReference type="Proteomes" id="UP000887578">
    <property type="component" value="Unplaced"/>
</dbReference>
<dbReference type="Gene3D" id="3.30.497.10">
    <property type="entry name" value="Antithrombin, subunit I, domain 2"/>
    <property type="match status" value="2"/>
</dbReference>
<dbReference type="WBParaSite" id="PDA_v2.g28741.t1">
    <property type="protein sequence ID" value="PDA_v2.g28741.t1"/>
    <property type="gene ID" value="PDA_v2.g28741"/>
</dbReference>
<evidence type="ECO:0000259" key="4">
    <source>
        <dbReference type="SMART" id="SM00093"/>
    </source>
</evidence>
<comment type="similarity">
    <text evidence="1 2">Belongs to the serpin family.</text>
</comment>
<dbReference type="PANTHER" id="PTHR11461">
    <property type="entry name" value="SERINE PROTEASE INHIBITOR, SERPIN"/>
    <property type="match status" value="1"/>
</dbReference>
<evidence type="ECO:0000256" key="2">
    <source>
        <dbReference type="RuleBase" id="RU000411"/>
    </source>
</evidence>
<dbReference type="PROSITE" id="PS00284">
    <property type="entry name" value="SERPIN"/>
    <property type="match status" value="1"/>
</dbReference>
<dbReference type="PANTHER" id="PTHR11461:SF211">
    <property type="entry name" value="GH10112P-RELATED"/>
    <property type="match status" value="1"/>
</dbReference>
<evidence type="ECO:0000313" key="5">
    <source>
        <dbReference type="Proteomes" id="UP000887578"/>
    </source>
</evidence>
<feature type="domain" description="Serpin" evidence="4">
    <location>
        <begin position="15"/>
        <end position="405"/>
    </location>
</feature>
<dbReference type="AlphaFoldDB" id="A0A914QN08"/>
<dbReference type="GO" id="GO:0005615">
    <property type="term" value="C:extracellular space"/>
    <property type="evidence" value="ECO:0007669"/>
    <property type="project" value="InterPro"/>
</dbReference>
<organism evidence="5 6">
    <name type="scientific">Panagrolaimus davidi</name>
    <dbReference type="NCBI Taxonomy" id="227884"/>
    <lineage>
        <taxon>Eukaryota</taxon>
        <taxon>Metazoa</taxon>
        <taxon>Ecdysozoa</taxon>
        <taxon>Nematoda</taxon>
        <taxon>Chromadorea</taxon>
        <taxon>Rhabditida</taxon>
        <taxon>Tylenchina</taxon>
        <taxon>Panagrolaimomorpha</taxon>
        <taxon>Panagrolaimoidea</taxon>
        <taxon>Panagrolaimidae</taxon>
        <taxon>Panagrolaimus</taxon>
    </lineage>
</organism>
<feature type="compositionally biased region" description="Basic residues" evidence="3">
    <location>
        <begin position="420"/>
        <end position="435"/>
    </location>
</feature>
<protein>
    <submittedName>
        <fullName evidence="6">Serpin domain-containing protein</fullName>
    </submittedName>
</protein>
<dbReference type="Gene3D" id="2.30.39.10">
    <property type="entry name" value="Alpha-1-antitrypsin, domain 1"/>
    <property type="match status" value="1"/>
</dbReference>
<evidence type="ECO:0000313" key="6">
    <source>
        <dbReference type="WBParaSite" id="PDA_v2.g28741.t1"/>
    </source>
</evidence>
<dbReference type="InterPro" id="IPR042185">
    <property type="entry name" value="Serpin_sf_2"/>
</dbReference>
<dbReference type="SMART" id="SM00093">
    <property type="entry name" value="SERPIN"/>
    <property type="match status" value="1"/>
</dbReference>
<feature type="region of interest" description="Disordered" evidence="3">
    <location>
        <begin position="409"/>
        <end position="435"/>
    </location>
</feature>
<evidence type="ECO:0000256" key="3">
    <source>
        <dbReference type="SAM" id="MobiDB-lite"/>
    </source>
</evidence>
<dbReference type="InterPro" id="IPR042178">
    <property type="entry name" value="Serpin_sf_1"/>
</dbReference>
<name>A0A914QN08_9BILA</name>
<dbReference type="InterPro" id="IPR036186">
    <property type="entry name" value="Serpin_sf"/>
</dbReference>
<feature type="compositionally biased region" description="Polar residues" evidence="3">
    <location>
        <begin position="410"/>
        <end position="419"/>
    </location>
</feature>
<sequence>MAEKVELITEAQLGFALKLLYLQHNDNSSTVFSPVSIATALAMMYLGAEGNTAEEIKNALAGDFSESVIHSHFTTMLKHIKDEYAVKEPPSPPPEEIDSEDEEAYEKRERLYEIQKCTAAAVLETVNRVYVKKDINLEAKFVKKFDELYQGGIDKIDFMETSNVEKINEFIAEATRGKIQNLVTKESFSKATELVLINAIYFKGRWHSEFHPSETENANFYSAPGKIKNVNAFTTLAPNTVTFQAKMMRQGVKRWQFSENDKFQFLSLPYNMSEISLKIILPKERFGLDDVIKSLTPAELSKHLTNEDEKQVIVRIPRFEVKTQFDAVKLLKDMGIKELFEAEANLQKMTTDEEGTEAAAITKCLLSTCCAPPPRPIEFTADHPFLFLITDNKDHIYFCGTVTGSEFGECNTSKSSNKQAKGKASKNPAKKRRKI</sequence>
<evidence type="ECO:0000256" key="1">
    <source>
        <dbReference type="ARBA" id="ARBA00009500"/>
    </source>
</evidence>
<proteinExistence type="inferred from homology"/>
<keyword evidence="5" id="KW-1185">Reference proteome</keyword>
<reference evidence="6" key="1">
    <citation type="submission" date="2022-11" db="UniProtKB">
        <authorList>
            <consortium name="WormBaseParasite"/>
        </authorList>
    </citation>
    <scope>IDENTIFICATION</scope>
</reference>